<gene>
    <name evidence="1" type="ORF">H8790_04200</name>
</gene>
<dbReference type="Proteomes" id="UP000515960">
    <property type="component" value="Chromosome"/>
</dbReference>
<sequence length="45" mass="4951">MGSLDYGILLLLGLWLIFALRPRKRGCGGSCECCSRHCGQNPRAK</sequence>
<dbReference type="RefSeq" id="WP_187333681.1">
    <property type="nucleotide sequence ID" value="NZ_CP060490.1"/>
</dbReference>
<proteinExistence type="predicted"/>
<dbReference type="KEGG" id="ohi:H8790_04200"/>
<accession>A0A7G9B6P7</accession>
<keyword evidence="2" id="KW-1185">Reference proteome</keyword>
<evidence type="ECO:0008006" key="3">
    <source>
        <dbReference type="Google" id="ProtNLM"/>
    </source>
</evidence>
<dbReference type="EMBL" id="CP060490">
    <property type="protein sequence ID" value="QNL45228.1"/>
    <property type="molecule type" value="Genomic_DNA"/>
</dbReference>
<organism evidence="1 2">
    <name type="scientific">Oscillibacter hominis</name>
    <dbReference type="NCBI Taxonomy" id="2763056"/>
    <lineage>
        <taxon>Bacteria</taxon>
        <taxon>Bacillati</taxon>
        <taxon>Bacillota</taxon>
        <taxon>Clostridia</taxon>
        <taxon>Eubacteriales</taxon>
        <taxon>Oscillospiraceae</taxon>
        <taxon>Oscillibacter</taxon>
    </lineage>
</organism>
<protein>
    <recommendedName>
        <fullName evidence="3">FeoB-associated Cys-rich membrane protein</fullName>
    </recommendedName>
</protein>
<name>A0A7G9B6P7_9FIRM</name>
<reference evidence="1 2" key="1">
    <citation type="submission" date="2020-08" db="EMBL/GenBank/DDBJ databases">
        <authorList>
            <person name="Liu C."/>
            <person name="Sun Q."/>
        </authorList>
    </citation>
    <scope>NUCLEOTIDE SEQUENCE [LARGE SCALE GENOMIC DNA]</scope>
    <source>
        <strain evidence="1 2">NSJ-62</strain>
    </source>
</reference>
<evidence type="ECO:0000313" key="2">
    <source>
        <dbReference type="Proteomes" id="UP000515960"/>
    </source>
</evidence>
<evidence type="ECO:0000313" key="1">
    <source>
        <dbReference type="EMBL" id="QNL45228.1"/>
    </source>
</evidence>
<dbReference type="AlphaFoldDB" id="A0A7G9B6P7"/>